<dbReference type="SUPFAM" id="SSF51735">
    <property type="entry name" value="NAD(P)-binding Rossmann-fold domains"/>
    <property type="match status" value="1"/>
</dbReference>
<keyword evidence="10 14" id="KW-1133">Transmembrane helix</keyword>
<feature type="transmembrane region" description="Helical" evidence="14">
    <location>
        <begin position="302"/>
        <end position="324"/>
    </location>
</feature>
<evidence type="ECO:0000256" key="3">
    <source>
        <dbReference type="ARBA" id="ARBA00022448"/>
    </source>
</evidence>
<evidence type="ECO:0000256" key="5">
    <source>
        <dbReference type="ARBA" id="ARBA00022475"/>
    </source>
</evidence>
<dbReference type="AlphaFoldDB" id="A0AA37W1S1"/>
<reference evidence="16" key="2">
    <citation type="submission" date="2023-01" db="EMBL/GenBank/DDBJ databases">
        <title>Draft genome sequence of Pseudoalteromonas tetraodonis strain NBRC 103034.</title>
        <authorList>
            <person name="Sun Q."/>
            <person name="Mori K."/>
        </authorList>
    </citation>
    <scope>NUCLEOTIDE SEQUENCE</scope>
    <source>
        <strain evidence="16">NBRC 103034</strain>
    </source>
</reference>
<dbReference type="FunFam" id="1.20.1530.20:FF:000001">
    <property type="entry name" value="Glutathione-regulated potassium-efflux system protein KefB"/>
    <property type="match status" value="1"/>
</dbReference>
<comment type="caution">
    <text evidence="16">The sequence shown here is derived from an EMBL/GenBank/DDBJ whole genome shotgun (WGS) entry which is preliminary data.</text>
</comment>
<keyword evidence="8 14" id="KW-0812">Transmembrane</keyword>
<comment type="subcellular location">
    <subcellularLocation>
        <location evidence="1">Cell inner membrane</location>
        <topology evidence="1">Multi-pass membrane protein</topology>
    </subcellularLocation>
</comment>
<comment type="similarity">
    <text evidence="2">Belongs to the monovalent cation:proton antiporter 2 (CPA2) transporter (TC 2.A.37) family.</text>
</comment>
<dbReference type="Gene3D" id="3.40.50.720">
    <property type="entry name" value="NAD(P)-binding Rossmann-like Domain"/>
    <property type="match status" value="1"/>
</dbReference>
<evidence type="ECO:0000256" key="12">
    <source>
        <dbReference type="ARBA" id="ARBA00023136"/>
    </source>
</evidence>
<evidence type="ECO:0000256" key="13">
    <source>
        <dbReference type="SAM" id="MobiDB-lite"/>
    </source>
</evidence>
<dbReference type="GO" id="GO:0005886">
    <property type="term" value="C:plasma membrane"/>
    <property type="evidence" value="ECO:0007669"/>
    <property type="project" value="UniProtKB-SubCell"/>
</dbReference>
<keyword evidence="3" id="KW-0813">Transport</keyword>
<gene>
    <name evidence="16" type="ORF">GCM10007914_15700</name>
</gene>
<dbReference type="FunFam" id="3.40.50.720:FF:000036">
    <property type="entry name" value="Glutathione-regulated potassium-efflux system protein KefB"/>
    <property type="match status" value="1"/>
</dbReference>
<dbReference type="GO" id="GO:0006813">
    <property type="term" value="P:potassium ion transport"/>
    <property type="evidence" value="ECO:0007669"/>
    <property type="project" value="UniProtKB-KW"/>
</dbReference>
<dbReference type="NCBIfam" id="TIGR00932">
    <property type="entry name" value="2a37"/>
    <property type="match status" value="1"/>
</dbReference>
<dbReference type="EMBL" id="BSNE01000011">
    <property type="protein sequence ID" value="GLQ02689.1"/>
    <property type="molecule type" value="Genomic_DNA"/>
</dbReference>
<evidence type="ECO:0000256" key="2">
    <source>
        <dbReference type="ARBA" id="ARBA00005551"/>
    </source>
</evidence>
<feature type="region of interest" description="Disordered" evidence="13">
    <location>
        <begin position="602"/>
        <end position="631"/>
    </location>
</feature>
<keyword evidence="17" id="KW-1185">Reference proteome</keyword>
<keyword evidence="5" id="KW-1003">Cell membrane</keyword>
<feature type="transmembrane region" description="Helical" evidence="14">
    <location>
        <begin position="148"/>
        <end position="167"/>
    </location>
</feature>
<feature type="domain" description="RCK N-terminal" evidence="15">
    <location>
        <begin position="407"/>
        <end position="531"/>
    </location>
</feature>
<protein>
    <submittedName>
        <fullName evidence="16">Potassium transporter</fullName>
    </submittedName>
</protein>
<feature type="transmembrane region" description="Helical" evidence="14">
    <location>
        <begin position="220"/>
        <end position="239"/>
    </location>
</feature>
<sequence length="631" mass="69207">MLEIALIYLAAAIVAVPIAKRLGLGSVLGYLIAGILIGPYALGVVGDQTDVMHFAEFGVVMMLFLVGLELQPSRLWKLRHSILGLGGLQVVLTAAVIFAFCYWFFTMHWQTALAIGLMLALSSTAIVLQSLEEKGWLKQEAGQNAFSVLLFQDIAIIPILALLPLLAFAAPSSSKQISDSIIADWPVWQQVGVSVAVIAAIIAGGKYVSAPLFRYIAQTHMREIFTIFALFLVVAISLVMHSIGLSPALGTFLAGVVLAESEFRHELEADIEPFKGLLLGLFFITVGASINFELLFNQFSTVVALVALLIVIKACILFALAVTFKISSKQKLLFTLALAQGGEFAFVLLSVTTTLSILTPEQTSLVTLVVAVSMLIAPLLLMLYEQIQKRSSSTKPEFDKPEQINTAKHVIIAGYGRFGQIMGRLLHAQGYEITVLDHSPSQIELLRRFGNTVFYGDAARQELLEAAGAHTAQMLVVAIDNPDKTIEIIKLAHKNYPQLKIVARAIDRRHAYQLLNLKVDAFNRETVDSAINLAIESLQLLGNSKEDAERAGKLFRDHDRASVLQLSELWGDDASYGVAVRQRMEDLKQVLQQDKQAQQNLNTCDANDYENGLTEDSAKPKKRPNDDVHLE</sequence>
<evidence type="ECO:0000256" key="4">
    <source>
        <dbReference type="ARBA" id="ARBA00022449"/>
    </source>
</evidence>
<feature type="transmembrane region" description="Helical" evidence="14">
    <location>
        <begin position="111"/>
        <end position="128"/>
    </location>
</feature>
<keyword evidence="12 14" id="KW-0472">Membrane</keyword>
<proteinExistence type="inferred from homology"/>
<evidence type="ECO:0000256" key="10">
    <source>
        <dbReference type="ARBA" id="ARBA00022989"/>
    </source>
</evidence>
<feature type="transmembrane region" description="Helical" evidence="14">
    <location>
        <begin position="276"/>
        <end position="296"/>
    </location>
</feature>
<evidence type="ECO:0000256" key="8">
    <source>
        <dbReference type="ARBA" id="ARBA00022692"/>
    </source>
</evidence>
<keyword evidence="9" id="KW-0630">Potassium</keyword>
<keyword evidence="11" id="KW-0406">Ion transport</keyword>
<dbReference type="PANTHER" id="PTHR46157">
    <property type="entry name" value="K(+) EFFLUX ANTIPORTER 3, CHLOROPLASTIC"/>
    <property type="match status" value="1"/>
</dbReference>
<organism evidence="16 17">
    <name type="scientific">Pseudoalteromonas tetraodonis GFC</name>
    <dbReference type="NCBI Taxonomy" id="1315271"/>
    <lineage>
        <taxon>Bacteria</taxon>
        <taxon>Pseudomonadati</taxon>
        <taxon>Pseudomonadota</taxon>
        <taxon>Gammaproteobacteria</taxon>
        <taxon>Alteromonadales</taxon>
        <taxon>Pseudoalteromonadaceae</taxon>
        <taxon>Pseudoalteromonas</taxon>
    </lineage>
</organism>
<name>A0AA37W1S1_9GAMM</name>
<dbReference type="Gene3D" id="1.20.1530.20">
    <property type="match status" value="1"/>
</dbReference>
<evidence type="ECO:0000256" key="11">
    <source>
        <dbReference type="ARBA" id="ARBA00023065"/>
    </source>
</evidence>
<keyword evidence="4" id="KW-0050">Antiport</keyword>
<reference evidence="16" key="1">
    <citation type="journal article" date="2014" name="Int. J. Syst. Evol. Microbiol.">
        <title>Complete genome sequence of Corynebacterium casei LMG S-19264T (=DSM 44701T), isolated from a smear-ripened cheese.</title>
        <authorList>
            <consortium name="US DOE Joint Genome Institute (JGI-PGF)"/>
            <person name="Walter F."/>
            <person name="Albersmeier A."/>
            <person name="Kalinowski J."/>
            <person name="Ruckert C."/>
        </authorList>
    </citation>
    <scope>NUCLEOTIDE SEQUENCE</scope>
    <source>
        <strain evidence="16">NBRC 103034</strain>
    </source>
</reference>
<dbReference type="Pfam" id="PF00999">
    <property type="entry name" value="Na_H_Exchanger"/>
    <property type="match status" value="1"/>
</dbReference>
<evidence type="ECO:0000313" key="17">
    <source>
        <dbReference type="Proteomes" id="UP001161408"/>
    </source>
</evidence>
<feature type="transmembrane region" description="Helical" evidence="14">
    <location>
        <begin position="27"/>
        <end position="45"/>
    </location>
</feature>
<evidence type="ECO:0000256" key="7">
    <source>
        <dbReference type="ARBA" id="ARBA00022538"/>
    </source>
</evidence>
<dbReference type="RefSeq" id="WP_016899004.1">
    <property type="nucleotide sequence ID" value="NZ_BJXY01000034.1"/>
</dbReference>
<evidence type="ECO:0000256" key="9">
    <source>
        <dbReference type="ARBA" id="ARBA00022958"/>
    </source>
</evidence>
<dbReference type="InterPro" id="IPR003148">
    <property type="entry name" value="RCK_N"/>
</dbReference>
<feature type="transmembrane region" description="Helical" evidence="14">
    <location>
        <begin position="336"/>
        <end position="358"/>
    </location>
</feature>
<feature type="compositionally biased region" description="Basic and acidic residues" evidence="13">
    <location>
        <begin position="616"/>
        <end position="631"/>
    </location>
</feature>
<dbReference type="InterPro" id="IPR036291">
    <property type="entry name" value="NAD(P)-bd_dom_sf"/>
</dbReference>
<evidence type="ECO:0000256" key="14">
    <source>
        <dbReference type="SAM" id="Phobius"/>
    </source>
</evidence>
<feature type="transmembrane region" description="Helical" evidence="14">
    <location>
        <begin position="187"/>
        <end position="208"/>
    </location>
</feature>
<feature type="transmembrane region" description="Helical" evidence="14">
    <location>
        <begin position="364"/>
        <end position="384"/>
    </location>
</feature>
<keyword evidence="7" id="KW-0633">Potassium transport</keyword>
<dbReference type="InterPro" id="IPR038770">
    <property type="entry name" value="Na+/solute_symporter_sf"/>
</dbReference>
<keyword evidence="6" id="KW-0997">Cell inner membrane</keyword>
<dbReference type="GO" id="GO:1902600">
    <property type="term" value="P:proton transmembrane transport"/>
    <property type="evidence" value="ECO:0007669"/>
    <property type="project" value="InterPro"/>
</dbReference>
<dbReference type="GO" id="GO:0015297">
    <property type="term" value="F:antiporter activity"/>
    <property type="evidence" value="ECO:0007669"/>
    <property type="project" value="UniProtKB-KW"/>
</dbReference>
<dbReference type="InterPro" id="IPR006153">
    <property type="entry name" value="Cation/H_exchanger_TM"/>
</dbReference>
<accession>A0AA37W1S1</accession>
<dbReference type="PROSITE" id="PS51201">
    <property type="entry name" value="RCK_N"/>
    <property type="match status" value="1"/>
</dbReference>
<dbReference type="PANTHER" id="PTHR46157:SF4">
    <property type="entry name" value="K(+) EFFLUX ANTIPORTER 3, CHLOROPLASTIC"/>
    <property type="match status" value="1"/>
</dbReference>
<evidence type="ECO:0000313" key="16">
    <source>
        <dbReference type="EMBL" id="GLQ02689.1"/>
    </source>
</evidence>
<evidence type="ECO:0000259" key="15">
    <source>
        <dbReference type="PROSITE" id="PS51201"/>
    </source>
</evidence>
<evidence type="ECO:0000256" key="1">
    <source>
        <dbReference type="ARBA" id="ARBA00004429"/>
    </source>
</evidence>
<dbReference type="GO" id="GO:0008324">
    <property type="term" value="F:monoatomic cation transmembrane transporter activity"/>
    <property type="evidence" value="ECO:0007669"/>
    <property type="project" value="InterPro"/>
</dbReference>
<feature type="transmembrane region" description="Helical" evidence="14">
    <location>
        <begin position="6"/>
        <end position="22"/>
    </location>
</feature>
<dbReference type="Pfam" id="PF02254">
    <property type="entry name" value="TrkA_N"/>
    <property type="match status" value="1"/>
</dbReference>
<feature type="transmembrane region" description="Helical" evidence="14">
    <location>
        <begin position="82"/>
        <end position="105"/>
    </location>
</feature>
<feature type="transmembrane region" description="Helical" evidence="14">
    <location>
        <begin position="51"/>
        <end position="70"/>
    </location>
</feature>
<dbReference type="InterPro" id="IPR004771">
    <property type="entry name" value="K/H_exchanger"/>
</dbReference>
<evidence type="ECO:0000256" key="6">
    <source>
        <dbReference type="ARBA" id="ARBA00022519"/>
    </source>
</evidence>
<dbReference type="Proteomes" id="UP001161408">
    <property type="component" value="Unassembled WGS sequence"/>
</dbReference>